<evidence type="ECO:0000313" key="9">
    <source>
        <dbReference type="Proteomes" id="UP000046392"/>
    </source>
</evidence>
<evidence type="ECO:0000259" key="8">
    <source>
        <dbReference type="PROSITE" id="PS51195"/>
    </source>
</evidence>
<organism evidence="9 10">
    <name type="scientific">Strongyloides papillosus</name>
    <name type="common">Intestinal threadworm</name>
    <dbReference type="NCBI Taxonomy" id="174720"/>
    <lineage>
        <taxon>Eukaryota</taxon>
        <taxon>Metazoa</taxon>
        <taxon>Ecdysozoa</taxon>
        <taxon>Nematoda</taxon>
        <taxon>Chromadorea</taxon>
        <taxon>Rhabditida</taxon>
        <taxon>Tylenchina</taxon>
        <taxon>Panagrolaimomorpha</taxon>
        <taxon>Strongyloidoidea</taxon>
        <taxon>Strongyloididae</taxon>
        <taxon>Strongyloides</taxon>
    </lineage>
</organism>
<reference evidence="10" key="1">
    <citation type="submission" date="2017-02" db="UniProtKB">
        <authorList>
            <consortium name="WormBaseParasite"/>
        </authorList>
    </citation>
    <scope>IDENTIFICATION</scope>
</reference>
<dbReference type="PROSITE" id="PS51192">
    <property type="entry name" value="HELICASE_ATP_BIND_1"/>
    <property type="match status" value="1"/>
</dbReference>
<dbReference type="InterPro" id="IPR014014">
    <property type="entry name" value="RNA_helicase_DEAD_Q_motif"/>
</dbReference>
<dbReference type="STRING" id="174720.A0A0N5BUS4"/>
<keyword evidence="9" id="KW-1185">Reference proteome</keyword>
<dbReference type="InterPro" id="IPR011545">
    <property type="entry name" value="DEAD/DEAH_box_helicase_dom"/>
</dbReference>
<comment type="domain">
    <text evidence="6">The Q motif is unique to and characteristic of the DEAD box family of RNA helicases and controls ATP binding and hydrolysis.</text>
</comment>
<dbReference type="PROSITE" id="PS51195">
    <property type="entry name" value="Q_MOTIF"/>
    <property type="match status" value="1"/>
</dbReference>
<dbReference type="EC" id="3.6.4.13" evidence="6"/>
<sequence>MKAKTSKDTLSLPIMEDTKKENNNVLNSPNNQIATQVNMPQRPMETNMICGNVNEVSFNLRQPPTEDPDSTKYRMGNRTSYQSSSNAPHNNMRSVGRMPYRSSIYSFKNRFRNYFGRDYNPIDRPCDVIFEEDRENAEYYNNLDEIIVSRAGNAPKCYETWRDANFHPTLQNTITKSGYTKPRRIQAFTIPIIANGFDLICQSEAASGKTGAYLLPIIDEMLKSEWKSKNEPKTPYAMIIAPTRKLVIQISEYGRKLCEGTKLCCATLYGQKTKDFFKANL</sequence>
<evidence type="ECO:0000256" key="5">
    <source>
        <dbReference type="PROSITE-ProRule" id="PRU00552"/>
    </source>
</evidence>
<dbReference type="GO" id="GO:0003724">
    <property type="term" value="F:RNA helicase activity"/>
    <property type="evidence" value="ECO:0007669"/>
    <property type="project" value="UniProtKB-EC"/>
</dbReference>
<evidence type="ECO:0000256" key="6">
    <source>
        <dbReference type="RuleBase" id="RU365068"/>
    </source>
</evidence>
<dbReference type="GO" id="GO:0016787">
    <property type="term" value="F:hydrolase activity"/>
    <property type="evidence" value="ECO:0007669"/>
    <property type="project" value="UniProtKB-KW"/>
</dbReference>
<comment type="similarity">
    <text evidence="6">Belongs to the DEAD box helicase family.</text>
</comment>
<comment type="catalytic activity">
    <reaction evidence="6">
        <text>ATP + H2O = ADP + phosphate + H(+)</text>
        <dbReference type="Rhea" id="RHEA:13065"/>
        <dbReference type="ChEBI" id="CHEBI:15377"/>
        <dbReference type="ChEBI" id="CHEBI:15378"/>
        <dbReference type="ChEBI" id="CHEBI:30616"/>
        <dbReference type="ChEBI" id="CHEBI:43474"/>
        <dbReference type="ChEBI" id="CHEBI:456216"/>
        <dbReference type="EC" id="3.6.4.13"/>
    </reaction>
</comment>
<dbReference type="InterPro" id="IPR014001">
    <property type="entry name" value="Helicase_ATP-bd"/>
</dbReference>
<evidence type="ECO:0000256" key="2">
    <source>
        <dbReference type="ARBA" id="ARBA00022801"/>
    </source>
</evidence>
<dbReference type="Gene3D" id="3.40.50.300">
    <property type="entry name" value="P-loop containing nucleotide triphosphate hydrolases"/>
    <property type="match status" value="1"/>
</dbReference>
<evidence type="ECO:0000313" key="10">
    <source>
        <dbReference type="WBParaSite" id="SPAL_0000959300.1"/>
    </source>
</evidence>
<evidence type="ECO:0000256" key="1">
    <source>
        <dbReference type="ARBA" id="ARBA00022741"/>
    </source>
</evidence>
<feature type="short sequence motif" description="Q motif" evidence="5">
    <location>
        <begin position="159"/>
        <end position="187"/>
    </location>
</feature>
<feature type="domain" description="DEAD-box RNA helicase Q" evidence="8">
    <location>
        <begin position="159"/>
        <end position="187"/>
    </location>
</feature>
<keyword evidence="1 6" id="KW-0547">Nucleotide-binding</keyword>
<dbReference type="Pfam" id="PF00270">
    <property type="entry name" value="DEAD"/>
    <property type="match status" value="1"/>
</dbReference>
<keyword evidence="4 6" id="KW-0067">ATP-binding</keyword>
<evidence type="ECO:0000256" key="4">
    <source>
        <dbReference type="ARBA" id="ARBA00022840"/>
    </source>
</evidence>
<accession>A0A0N5BUS4</accession>
<dbReference type="SUPFAM" id="SSF52540">
    <property type="entry name" value="P-loop containing nucleoside triphosphate hydrolases"/>
    <property type="match status" value="1"/>
</dbReference>
<dbReference type="GO" id="GO:0005524">
    <property type="term" value="F:ATP binding"/>
    <property type="evidence" value="ECO:0007669"/>
    <property type="project" value="UniProtKB-UniRule"/>
</dbReference>
<feature type="domain" description="Helicase ATP-binding" evidence="7">
    <location>
        <begin position="190"/>
        <end position="281"/>
    </location>
</feature>
<name>A0A0N5BUS4_STREA</name>
<evidence type="ECO:0000256" key="3">
    <source>
        <dbReference type="ARBA" id="ARBA00022806"/>
    </source>
</evidence>
<keyword evidence="3 6" id="KW-0347">Helicase</keyword>
<dbReference type="InterPro" id="IPR027417">
    <property type="entry name" value="P-loop_NTPase"/>
</dbReference>
<proteinExistence type="inferred from homology"/>
<dbReference type="GO" id="GO:0003723">
    <property type="term" value="F:RNA binding"/>
    <property type="evidence" value="ECO:0007669"/>
    <property type="project" value="UniProtKB-UniRule"/>
</dbReference>
<dbReference type="AlphaFoldDB" id="A0A0N5BUS4"/>
<dbReference type="WBParaSite" id="SPAL_0000959300.1">
    <property type="protein sequence ID" value="SPAL_0000959300.1"/>
    <property type="gene ID" value="SPAL_0000959300"/>
</dbReference>
<dbReference type="PANTHER" id="PTHR24031">
    <property type="entry name" value="RNA HELICASE"/>
    <property type="match status" value="1"/>
</dbReference>
<evidence type="ECO:0000259" key="7">
    <source>
        <dbReference type="PROSITE" id="PS51192"/>
    </source>
</evidence>
<protein>
    <recommendedName>
        <fullName evidence="6">ATP-dependent RNA helicase</fullName>
        <ecNumber evidence="6">3.6.4.13</ecNumber>
    </recommendedName>
</protein>
<comment type="function">
    <text evidence="6">RNA helicase.</text>
</comment>
<keyword evidence="2 6" id="KW-0378">Hydrolase</keyword>
<dbReference type="Proteomes" id="UP000046392">
    <property type="component" value="Unplaced"/>
</dbReference>
<keyword evidence="6" id="KW-0694">RNA-binding</keyword>